<protein>
    <submittedName>
        <fullName evidence="7">Asparagine--trna ligase</fullName>
    </submittedName>
</protein>
<evidence type="ECO:0000313" key="7">
    <source>
        <dbReference type="EMBL" id="KAK7859981.1"/>
    </source>
</evidence>
<comment type="caution">
    <text evidence="7">The sequence shown here is derived from an EMBL/GenBank/DDBJ whole genome shotgun (WGS) entry which is preliminary data.</text>
</comment>
<dbReference type="PANTHER" id="PTHR22594:SF54">
    <property type="entry name" value="ASPARAGINE--TRNA LIGASE, CYTOPLASMIC 1-RELATED"/>
    <property type="match status" value="1"/>
</dbReference>
<dbReference type="GO" id="GO:0005739">
    <property type="term" value="C:mitochondrion"/>
    <property type="evidence" value="ECO:0007669"/>
    <property type="project" value="TreeGrafter"/>
</dbReference>
<reference evidence="7 8" key="1">
    <citation type="journal article" date="2018" name="Sci. Data">
        <title>The draft genome sequence of cork oak.</title>
        <authorList>
            <person name="Ramos A.M."/>
            <person name="Usie A."/>
            <person name="Barbosa P."/>
            <person name="Barros P.M."/>
            <person name="Capote T."/>
            <person name="Chaves I."/>
            <person name="Simoes F."/>
            <person name="Abreu I."/>
            <person name="Carrasquinho I."/>
            <person name="Faro C."/>
            <person name="Guimaraes J.B."/>
            <person name="Mendonca D."/>
            <person name="Nobrega F."/>
            <person name="Rodrigues L."/>
            <person name="Saibo N.J.M."/>
            <person name="Varela M.C."/>
            <person name="Egas C."/>
            <person name="Matos J."/>
            <person name="Miguel C.M."/>
            <person name="Oliveira M.M."/>
            <person name="Ricardo C.P."/>
            <person name="Goncalves S."/>
        </authorList>
    </citation>
    <scope>NUCLEOTIDE SEQUENCE [LARGE SCALE GENOMIC DNA]</scope>
    <source>
        <strain evidence="8">cv. HL8</strain>
    </source>
</reference>
<name>A0AAW0M968_QUESU</name>
<accession>A0AAW0M968</accession>
<dbReference type="GO" id="GO:0004816">
    <property type="term" value="F:asparagine-tRNA ligase activity"/>
    <property type="evidence" value="ECO:0007669"/>
    <property type="project" value="TreeGrafter"/>
</dbReference>
<evidence type="ECO:0000256" key="3">
    <source>
        <dbReference type="ARBA" id="ARBA00022840"/>
    </source>
</evidence>
<dbReference type="PANTHER" id="PTHR22594">
    <property type="entry name" value="ASPARTYL/LYSYL-TRNA SYNTHETASE"/>
    <property type="match status" value="1"/>
</dbReference>
<keyword evidence="5" id="KW-0030">Aminoacyl-tRNA synthetase</keyword>
<sequence length="434" mass="48975">MSQIFAVAGISNALAYATHTFFQKQGFLYVHTLIITISDCEGAGEMFQVSTMTSEADKLEKELIKNPPPSAADIEAAKLLVKEKGEVVAQLLIDIYHISYTEAVELLEEPAKSGRKFENKIEWGIDLASEHESIFVYEQIDICRLFQVGELIGGSQGEEHYEVIQQSESNFVGMHYILYKRWGLPLEPYEWYLDLWCYGTVKHSGFGFERMLLFATSIENIIYIIPLPIYPGRADLLFILLLINLVAGIRNALAYATHTFFQKQGFLYVHTLIITISDCEGAGEMFQVSTMTSEADKLEKELIKNPPPSAADIEAAKLLVKEKGEVVAQLKSDKARKEDILASVAELKIAKENLAKLEERSKLKPGIPIKDWKIDYTQDFFARQAFLTVSGELQVESYAYALSRIYTSGQTLELKCENTHTSRHLAESGWWSLK</sequence>
<keyword evidence="4" id="KW-0648">Protein biosynthesis</keyword>
<evidence type="ECO:0000313" key="8">
    <source>
        <dbReference type="Proteomes" id="UP000237347"/>
    </source>
</evidence>
<proteinExistence type="predicted"/>
<evidence type="ECO:0000256" key="4">
    <source>
        <dbReference type="ARBA" id="ARBA00022917"/>
    </source>
</evidence>
<keyword evidence="2" id="KW-0547">Nucleotide-binding</keyword>
<dbReference type="SUPFAM" id="SSF55681">
    <property type="entry name" value="Class II aaRS and biotin synthetases"/>
    <property type="match status" value="2"/>
</dbReference>
<keyword evidence="3" id="KW-0067">ATP-binding</keyword>
<dbReference type="InterPro" id="IPR045864">
    <property type="entry name" value="aa-tRNA-synth_II/BPL/LPL"/>
</dbReference>
<dbReference type="Proteomes" id="UP000237347">
    <property type="component" value="Unassembled WGS sequence"/>
</dbReference>
<evidence type="ECO:0000259" key="6">
    <source>
        <dbReference type="PROSITE" id="PS51185"/>
    </source>
</evidence>
<dbReference type="AlphaFoldDB" id="A0AAW0M968"/>
<gene>
    <name evidence="7" type="primary">SYNC3_0</name>
    <name evidence="7" type="ORF">CFP56_000465</name>
</gene>
<organism evidence="7 8">
    <name type="scientific">Quercus suber</name>
    <name type="common">Cork oak</name>
    <dbReference type="NCBI Taxonomy" id="58331"/>
    <lineage>
        <taxon>Eukaryota</taxon>
        <taxon>Viridiplantae</taxon>
        <taxon>Streptophyta</taxon>
        <taxon>Embryophyta</taxon>
        <taxon>Tracheophyta</taxon>
        <taxon>Spermatophyta</taxon>
        <taxon>Magnoliopsida</taxon>
        <taxon>eudicotyledons</taxon>
        <taxon>Gunneridae</taxon>
        <taxon>Pentapetalae</taxon>
        <taxon>rosids</taxon>
        <taxon>fabids</taxon>
        <taxon>Fagales</taxon>
        <taxon>Fagaceae</taxon>
        <taxon>Quercus</taxon>
    </lineage>
</organism>
<dbReference type="GO" id="GO:0005524">
    <property type="term" value="F:ATP binding"/>
    <property type="evidence" value="ECO:0007669"/>
    <property type="project" value="UniProtKB-KW"/>
</dbReference>
<keyword evidence="8" id="KW-1185">Reference proteome</keyword>
<dbReference type="PROSITE" id="PS51185">
    <property type="entry name" value="WHEP_TRS_2"/>
    <property type="match status" value="1"/>
</dbReference>
<evidence type="ECO:0000256" key="5">
    <source>
        <dbReference type="ARBA" id="ARBA00023146"/>
    </source>
</evidence>
<dbReference type="GO" id="GO:0006421">
    <property type="term" value="P:asparaginyl-tRNA aminoacylation"/>
    <property type="evidence" value="ECO:0007669"/>
    <property type="project" value="TreeGrafter"/>
</dbReference>
<feature type="domain" description="WHEP-TRS" evidence="6">
    <location>
        <begin position="312"/>
        <end position="368"/>
    </location>
</feature>
<dbReference type="InterPro" id="IPR000738">
    <property type="entry name" value="WHEP-TRS_dom"/>
</dbReference>
<dbReference type="Gene3D" id="3.30.930.10">
    <property type="entry name" value="Bira Bifunctional Protein, Domain 2"/>
    <property type="match status" value="3"/>
</dbReference>
<evidence type="ECO:0000256" key="1">
    <source>
        <dbReference type="ARBA" id="ARBA00022598"/>
    </source>
</evidence>
<keyword evidence="1 7" id="KW-0436">Ligase</keyword>
<evidence type="ECO:0000256" key="2">
    <source>
        <dbReference type="ARBA" id="ARBA00022741"/>
    </source>
</evidence>
<dbReference type="EMBL" id="PKMF04000009">
    <property type="protein sequence ID" value="KAK7859981.1"/>
    <property type="molecule type" value="Genomic_DNA"/>
</dbReference>